<feature type="transmembrane region" description="Helical" evidence="1">
    <location>
        <begin position="158"/>
        <end position="175"/>
    </location>
</feature>
<gene>
    <name evidence="3" type="ORF">A2647_01335</name>
</gene>
<comment type="caution">
    <text evidence="3">The sequence shown here is derived from an EMBL/GenBank/DDBJ whole genome shotgun (WGS) entry which is preliminary data.</text>
</comment>
<evidence type="ECO:0000313" key="3">
    <source>
        <dbReference type="EMBL" id="OGI65045.1"/>
    </source>
</evidence>
<name>A0A1F6V5Y8_9BACT</name>
<dbReference type="CDD" id="cd14814">
    <property type="entry name" value="Peptidase_M15"/>
    <property type="match status" value="1"/>
</dbReference>
<feature type="transmembrane region" description="Helical" evidence="1">
    <location>
        <begin position="115"/>
        <end position="137"/>
    </location>
</feature>
<dbReference type="Gene3D" id="3.30.1380.10">
    <property type="match status" value="1"/>
</dbReference>
<protein>
    <recommendedName>
        <fullName evidence="2">D-alanyl-D-alanine carboxypeptidase-like core domain-containing protein</fullName>
    </recommendedName>
</protein>
<reference evidence="3 4" key="1">
    <citation type="journal article" date="2016" name="Nat. Commun.">
        <title>Thousands of microbial genomes shed light on interconnected biogeochemical processes in an aquifer system.</title>
        <authorList>
            <person name="Anantharaman K."/>
            <person name="Brown C.T."/>
            <person name="Hug L.A."/>
            <person name="Sharon I."/>
            <person name="Castelle C.J."/>
            <person name="Probst A.J."/>
            <person name="Thomas B.C."/>
            <person name="Singh A."/>
            <person name="Wilkins M.J."/>
            <person name="Karaoz U."/>
            <person name="Brodie E.L."/>
            <person name="Williams K.H."/>
            <person name="Hubbard S.S."/>
            <person name="Banfield J.F."/>
        </authorList>
    </citation>
    <scope>NUCLEOTIDE SEQUENCE [LARGE SCALE GENOMIC DNA]</scope>
</reference>
<dbReference type="InterPro" id="IPR003709">
    <property type="entry name" value="VanY-like_core_dom"/>
</dbReference>
<dbReference type="GO" id="GO:0006508">
    <property type="term" value="P:proteolysis"/>
    <property type="evidence" value="ECO:0007669"/>
    <property type="project" value="InterPro"/>
</dbReference>
<proteinExistence type="predicted"/>
<evidence type="ECO:0000313" key="4">
    <source>
        <dbReference type="Proteomes" id="UP000177370"/>
    </source>
</evidence>
<keyword evidence="1" id="KW-0472">Membrane</keyword>
<dbReference type="AlphaFoldDB" id="A0A1F6V5Y8"/>
<dbReference type="InterPro" id="IPR009045">
    <property type="entry name" value="Zn_M74/Hedgehog-like"/>
</dbReference>
<dbReference type="Proteomes" id="UP000177370">
    <property type="component" value="Unassembled WGS sequence"/>
</dbReference>
<keyword evidence="1" id="KW-1133">Transmembrane helix</keyword>
<dbReference type="EMBL" id="MFTP01000023">
    <property type="protein sequence ID" value="OGI65045.1"/>
    <property type="molecule type" value="Genomic_DNA"/>
</dbReference>
<dbReference type="GO" id="GO:0008233">
    <property type="term" value="F:peptidase activity"/>
    <property type="evidence" value="ECO:0007669"/>
    <property type="project" value="InterPro"/>
</dbReference>
<dbReference type="SUPFAM" id="SSF55166">
    <property type="entry name" value="Hedgehog/DD-peptidase"/>
    <property type="match status" value="1"/>
</dbReference>
<evidence type="ECO:0000256" key="1">
    <source>
        <dbReference type="SAM" id="Phobius"/>
    </source>
</evidence>
<sequence>MKTKFHKKIKKISYLFLIIMIISFFASNIIFANHNPLHVGQCVPPQVEVPNGTCADPSIDPIFGNQDPDNPCINCVTPPNSGQPSDSNTVYEYLAPLSPNDPTFNTAKPCAFGEYLNVIIDVFIGVSAVLAMLMIVIGGIEYMTSELVSSKESGKSKITQAILGLLLALAAWLILNEINPNLLKLCLEDLPEATPQLQDDRENYVEGPIGAGTVPPAGFKNAICKDGMEEAVGNYGSFWVCESVVNSLTAMLIEAGNNQEMINGVLTPKPIKLSGSGWRSREQQIALRIKNCQGDISTKPSEYCTPPTAKPGTSRHESGLAIDLACDGERIANDENHCFKWLAENAKRYKFKNYAREPWHWSTDGN</sequence>
<feature type="transmembrane region" description="Helical" evidence="1">
    <location>
        <begin position="12"/>
        <end position="31"/>
    </location>
</feature>
<dbReference type="Pfam" id="PF18895">
    <property type="entry name" value="T4SS_pilin"/>
    <property type="match status" value="1"/>
</dbReference>
<accession>A0A1F6V5Y8</accession>
<feature type="domain" description="D-alanyl-D-alanine carboxypeptidase-like core" evidence="2">
    <location>
        <begin position="274"/>
        <end position="362"/>
    </location>
</feature>
<keyword evidence="1" id="KW-0812">Transmembrane</keyword>
<dbReference type="InterPro" id="IPR043993">
    <property type="entry name" value="T4SS_pilin"/>
</dbReference>
<organism evidence="3 4">
    <name type="scientific">Candidatus Nomurabacteria bacterium RIFCSPHIGHO2_01_FULL_40_24b</name>
    <dbReference type="NCBI Taxonomy" id="1801739"/>
    <lineage>
        <taxon>Bacteria</taxon>
        <taxon>Candidatus Nomuraibacteriota</taxon>
    </lineage>
</organism>
<dbReference type="Pfam" id="PF02557">
    <property type="entry name" value="VanY"/>
    <property type="match status" value="1"/>
</dbReference>
<evidence type="ECO:0000259" key="2">
    <source>
        <dbReference type="Pfam" id="PF02557"/>
    </source>
</evidence>